<dbReference type="GO" id="GO:0055085">
    <property type="term" value="P:transmembrane transport"/>
    <property type="evidence" value="ECO:0007669"/>
    <property type="project" value="InterPro"/>
</dbReference>
<dbReference type="EMBL" id="FQYV01000001">
    <property type="protein sequence ID" value="SHI34639.1"/>
    <property type="molecule type" value="Genomic_DNA"/>
</dbReference>
<dbReference type="STRING" id="797419.SAMN05216556_102154"/>
<dbReference type="SUPFAM" id="SSF74653">
    <property type="entry name" value="TolA/TonB C-terminal domain"/>
    <property type="match status" value="1"/>
</dbReference>
<proteinExistence type="predicted"/>
<name>A0A1M6ADV6_9FLAO</name>
<feature type="transmembrane region" description="Helical" evidence="1">
    <location>
        <begin position="26"/>
        <end position="43"/>
    </location>
</feature>
<keyword evidence="1" id="KW-0472">Membrane</keyword>
<evidence type="ECO:0000313" key="3">
    <source>
        <dbReference type="EMBL" id="SHI34639.1"/>
    </source>
</evidence>
<dbReference type="AlphaFoldDB" id="A0A1M6ADV6"/>
<keyword evidence="4" id="KW-1185">Reference proteome</keyword>
<keyword evidence="1" id="KW-0812">Transmembrane</keyword>
<dbReference type="RefSeq" id="WP_073213954.1">
    <property type="nucleotide sequence ID" value="NZ_FNNS01000002.1"/>
</dbReference>
<organism evidence="3 4">
    <name type="scientific">Aequorivita viscosa</name>
    <dbReference type="NCBI Taxonomy" id="797419"/>
    <lineage>
        <taxon>Bacteria</taxon>
        <taxon>Pseudomonadati</taxon>
        <taxon>Bacteroidota</taxon>
        <taxon>Flavobacteriia</taxon>
        <taxon>Flavobacteriales</taxon>
        <taxon>Flavobacteriaceae</taxon>
        <taxon>Aequorivita</taxon>
    </lineage>
</organism>
<protein>
    <submittedName>
        <fullName evidence="3">Protein TonB</fullName>
    </submittedName>
</protein>
<gene>
    <name evidence="3" type="ORF">SAMN04487908_101153</name>
</gene>
<dbReference type="InterPro" id="IPR037682">
    <property type="entry name" value="TonB_C"/>
</dbReference>
<evidence type="ECO:0000256" key="1">
    <source>
        <dbReference type="SAM" id="Phobius"/>
    </source>
</evidence>
<reference evidence="4" key="1">
    <citation type="submission" date="2016-11" db="EMBL/GenBank/DDBJ databases">
        <authorList>
            <person name="Varghese N."/>
            <person name="Submissions S."/>
        </authorList>
    </citation>
    <scope>NUCLEOTIDE SEQUENCE [LARGE SCALE GENOMIC DNA]</scope>
    <source>
        <strain evidence="4">DSM 26349</strain>
    </source>
</reference>
<keyword evidence="1" id="KW-1133">Transmembrane helix</keyword>
<evidence type="ECO:0000259" key="2">
    <source>
        <dbReference type="Pfam" id="PF03544"/>
    </source>
</evidence>
<evidence type="ECO:0000313" key="4">
    <source>
        <dbReference type="Proteomes" id="UP000184172"/>
    </source>
</evidence>
<accession>A0A1M6ADV6</accession>
<sequence length="259" mass="29444">MKTDVKNPSNKREEKQKVNISWNSRLFFQIGIIVSCLLVLIVMQMSFKMDMPSYTDNYKYELEEQHLVNYQIDVDKPKPIAAVKKPKVKTAPIQKLVTALTNLEKDNSNDKPESLIASTDILIDEPVGQDKSAPKDPAPTAPSNILNVEFVPVYPGCESLSSNGAKIDCLSEKINLFINRNFRKSYLEELENGQVQKIYVQFKIDSQGYVTDVRANSRNEKLKVEAQRVISKLPKMKPGRQGDKNVDVLYTIPIIFQIH</sequence>
<feature type="domain" description="TonB C-terminal" evidence="2">
    <location>
        <begin position="192"/>
        <end position="257"/>
    </location>
</feature>
<dbReference type="Gene3D" id="3.30.1150.10">
    <property type="match status" value="1"/>
</dbReference>
<dbReference type="Proteomes" id="UP000184172">
    <property type="component" value="Unassembled WGS sequence"/>
</dbReference>
<dbReference type="OrthoDB" id="1522859at2"/>
<dbReference type="Pfam" id="PF03544">
    <property type="entry name" value="TonB_C"/>
    <property type="match status" value="1"/>
</dbReference>